<dbReference type="Proteomes" id="UP001055811">
    <property type="component" value="Linkage Group LG01"/>
</dbReference>
<evidence type="ECO:0000313" key="1">
    <source>
        <dbReference type="EMBL" id="KAI3789801.1"/>
    </source>
</evidence>
<dbReference type="EMBL" id="CM042009">
    <property type="protein sequence ID" value="KAI3789801.1"/>
    <property type="molecule type" value="Genomic_DNA"/>
</dbReference>
<comment type="caution">
    <text evidence="1">The sequence shown here is derived from an EMBL/GenBank/DDBJ whole genome shotgun (WGS) entry which is preliminary data.</text>
</comment>
<name>A0ACB9H2S3_CICIN</name>
<sequence>MKNHLDLYSSISWNSLVVLFDFLNPLVHLYFIRRVLIAARSQFLLERGKDDAQFLLEETFIHCLFIVARSQFLLGGRDGARYNIEWTKLLSTFSDFRFVFQLSLSMDGMVFGGRGGGSILVIEAW</sequence>
<evidence type="ECO:0000313" key="2">
    <source>
        <dbReference type="Proteomes" id="UP001055811"/>
    </source>
</evidence>
<protein>
    <submittedName>
        <fullName evidence="1">Uncharacterized protein</fullName>
    </submittedName>
</protein>
<keyword evidence="2" id="KW-1185">Reference proteome</keyword>
<gene>
    <name evidence="1" type="ORF">L2E82_02605</name>
</gene>
<reference evidence="1 2" key="2">
    <citation type="journal article" date="2022" name="Mol. Ecol. Resour.">
        <title>The genomes of chicory, endive, great burdock and yacon provide insights into Asteraceae paleo-polyploidization history and plant inulin production.</title>
        <authorList>
            <person name="Fan W."/>
            <person name="Wang S."/>
            <person name="Wang H."/>
            <person name="Wang A."/>
            <person name="Jiang F."/>
            <person name="Liu H."/>
            <person name="Zhao H."/>
            <person name="Xu D."/>
            <person name="Zhang Y."/>
        </authorList>
    </citation>
    <scope>NUCLEOTIDE SEQUENCE [LARGE SCALE GENOMIC DNA]</scope>
    <source>
        <strain evidence="2">cv. Punajuju</strain>
        <tissue evidence="1">Leaves</tissue>
    </source>
</reference>
<organism evidence="1 2">
    <name type="scientific">Cichorium intybus</name>
    <name type="common">Chicory</name>
    <dbReference type="NCBI Taxonomy" id="13427"/>
    <lineage>
        <taxon>Eukaryota</taxon>
        <taxon>Viridiplantae</taxon>
        <taxon>Streptophyta</taxon>
        <taxon>Embryophyta</taxon>
        <taxon>Tracheophyta</taxon>
        <taxon>Spermatophyta</taxon>
        <taxon>Magnoliopsida</taxon>
        <taxon>eudicotyledons</taxon>
        <taxon>Gunneridae</taxon>
        <taxon>Pentapetalae</taxon>
        <taxon>asterids</taxon>
        <taxon>campanulids</taxon>
        <taxon>Asterales</taxon>
        <taxon>Asteraceae</taxon>
        <taxon>Cichorioideae</taxon>
        <taxon>Cichorieae</taxon>
        <taxon>Cichoriinae</taxon>
        <taxon>Cichorium</taxon>
    </lineage>
</organism>
<accession>A0ACB9H2S3</accession>
<reference evidence="2" key="1">
    <citation type="journal article" date="2022" name="Mol. Ecol. Resour.">
        <title>The genomes of chicory, endive, great burdock and yacon provide insights into Asteraceae palaeo-polyploidization history and plant inulin production.</title>
        <authorList>
            <person name="Fan W."/>
            <person name="Wang S."/>
            <person name="Wang H."/>
            <person name="Wang A."/>
            <person name="Jiang F."/>
            <person name="Liu H."/>
            <person name="Zhao H."/>
            <person name="Xu D."/>
            <person name="Zhang Y."/>
        </authorList>
    </citation>
    <scope>NUCLEOTIDE SEQUENCE [LARGE SCALE GENOMIC DNA]</scope>
    <source>
        <strain evidence="2">cv. Punajuju</strain>
    </source>
</reference>
<proteinExistence type="predicted"/>